<keyword evidence="1" id="KW-0812">Transmembrane</keyword>
<gene>
    <name evidence="2" type="ORF">SD71_00660</name>
</gene>
<evidence type="ECO:0000256" key="1">
    <source>
        <dbReference type="SAM" id="Phobius"/>
    </source>
</evidence>
<evidence type="ECO:0008006" key="4">
    <source>
        <dbReference type="Google" id="ProtNLM"/>
    </source>
</evidence>
<accession>A0ABR5A870</accession>
<evidence type="ECO:0000313" key="3">
    <source>
        <dbReference type="Proteomes" id="UP000054526"/>
    </source>
</evidence>
<feature type="transmembrane region" description="Helical" evidence="1">
    <location>
        <begin position="33"/>
        <end position="57"/>
    </location>
</feature>
<keyword evidence="1" id="KW-0472">Membrane</keyword>
<dbReference type="Proteomes" id="UP000054526">
    <property type="component" value="Unassembled WGS sequence"/>
</dbReference>
<dbReference type="EMBL" id="JXAL01000001">
    <property type="protein sequence ID" value="KIL37261.1"/>
    <property type="molecule type" value="Genomic_DNA"/>
</dbReference>
<organism evidence="2 3">
    <name type="scientific">Cohnella kolymensis</name>
    <dbReference type="NCBI Taxonomy" id="1590652"/>
    <lineage>
        <taxon>Bacteria</taxon>
        <taxon>Bacillati</taxon>
        <taxon>Bacillota</taxon>
        <taxon>Bacilli</taxon>
        <taxon>Bacillales</taxon>
        <taxon>Paenibacillaceae</taxon>
        <taxon>Cohnella</taxon>
    </lineage>
</organism>
<keyword evidence="3" id="KW-1185">Reference proteome</keyword>
<evidence type="ECO:0000313" key="2">
    <source>
        <dbReference type="EMBL" id="KIL37261.1"/>
    </source>
</evidence>
<keyword evidence="1" id="KW-1133">Transmembrane helix</keyword>
<comment type="caution">
    <text evidence="2">The sequence shown here is derived from an EMBL/GenBank/DDBJ whole genome shotgun (WGS) entry which is preliminary data.</text>
</comment>
<sequence length="66" mass="7791">MFDWVRRVNLLWFFFFFARFSYASLLCTRHSQLVLLSFLTASVVDTLILGALQFLLFGIRGRQRGK</sequence>
<protein>
    <recommendedName>
        <fullName evidence="4">Secreted peptide</fullName>
    </recommendedName>
</protein>
<name>A0ABR5A870_9BACL</name>
<reference evidence="2 3" key="1">
    <citation type="submission" date="2014-12" db="EMBL/GenBank/DDBJ databases">
        <title>Draft genome sequence of Cohnella kolymensis strain B-2846.</title>
        <authorList>
            <person name="Karlyshev A.V."/>
            <person name="Kudryashova E.B."/>
        </authorList>
    </citation>
    <scope>NUCLEOTIDE SEQUENCE [LARGE SCALE GENOMIC DNA]</scope>
    <source>
        <strain evidence="2 3">VKM B-2846</strain>
    </source>
</reference>
<proteinExistence type="predicted"/>